<sequence>MGYHDGANKAQRADSGTEGNGSFALATEEEAGESKRLHMATVHRTAMELADGCNIRLLRSEFKFLPPSRPSGEQAQAGQCRESALAWSDAKLVMKLFQEKGRNHQTAKKEEEDPWVGGEPVEAQGALEALEACCMA</sequence>
<protein>
    <submittedName>
        <fullName evidence="2">Uncharacterized protein</fullName>
    </submittedName>
</protein>
<organism evidence="2 3">
    <name type="scientific">Cymbomonas tetramitiformis</name>
    <dbReference type="NCBI Taxonomy" id="36881"/>
    <lineage>
        <taxon>Eukaryota</taxon>
        <taxon>Viridiplantae</taxon>
        <taxon>Chlorophyta</taxon>
        <taxon>Pyramimonadophyceae</taxon>
        <taxon>Pyramimonadales</taxon>
        <taxon>Pyramimonadaceae</taxon>
        <taxon>Cymbomonas</taxon>
    </lineage>
</organism>
<proteinExistence type="predicted"/>
<gene>
    <name evidence="2" type="ORF">CYMTET_20119</name>
</gene>
<evidence type="ECO:0000256" key="1">
    <source>
        <dbReference type="SAM" id="MobiDB-lite"/>
    </source>
</evidence>
<comment type="caution">
    <text evidence="2">The sequence shown here is derived from an EMBL/GenBank/DDBJ whole genome shotgun (WGS) entry which is preliminary data.</text>
</comment>
<accession>A0AAE0G564</accession>
<feature type="region of interest" description="Disordered" evidence="1">
    <location>
        <begin position="1"/>
        <end position="22"/>
    </location>
</feature>
<evidence type="ECO:0000313" key="2">
    <source>
        <dbReference type="EMBL" id="KAK3271538.1"/>
    </source>
</evidence>
<keyword evidence="3" id="KW-1185">Reference proteome</keyword>
<dbReference type="EMBL" id="LGRX02009622">
    <property type="protein sequence ID" value="KAK3271538.1"/>
    <property type="molecule type" value="Genomic_DNA"/>
</dbReference>
<evidence type="ECO:0000313" key="3">
    <source>
        <dbReference type="Proteomes" id="UP001190700"/>
    </source>
</evidence>
<dbReference type="AlphaFoldDB" id="A0AAE0G564"/>
<reference evidence="2 3" key="1">
    <citation type="journal article" date="2015" name="Genome Biol. Evol.">
        <title>Comparative Genomics of a Bacterivorous Green Alga Reveals Evolutionary Causalities and Consequences of Phago-Mixotrophic Mode of Nutrition.</title>
        <authorList>
            <person name="Burns J.A."/>
            <person name="Paasch A."/>
            <person name="Narechania A."/>
            <person name="Kim E."/>
        </authorList>
    </citation>
    <scope>NUCLEOTIDE SEQUENCE [LARGE SCALE GENOMIC DNA]</scope>
    <source>
        <strain evidence="2 3">PLY_AMNH</strain>
    </source>
</reference>
<name>A0AAE0G564_9CHLO</name>
<dbReference type="Proteomes" id="UP001190700">
    <property type="component" value="Unassembled WGS sequence"/>
</dbReference>